<gene>
    <name evidence="1" type="ORF">A4U43_C10F3200</name>
</gene>
<protein>
    <submittedName>
        <fullName evidence="1">Uncharacterized protein</fullName>
    </submittedName>
</protein>
<organism evidence="1 2">
    <name type="scientific">Asparagus officinalis</name>
    <name type="common">Garden asparagus</name>
    <dbReference type="NCBI Taxonomy" id="4686"/>
    <lineage>
        <taxon>Eukaryota</taxon>
        <taxon>Viridiplantae</taxon>
        <taxon>Streptophyta</taxon>
        <taxon>Embryophyta</taxon>
        <taxon>Tracheophyta</taxon>
        <taxon>Spermatophyta</taxon>
        <taxon>Magnoliopsida</taxon>
        <taxon>Liliopsida</taxon>
        <taxon>Asparagales</taxon>
        <taxon>Asparagaceae</taxon>
        <taxon>Asparagoideae</taxon>
        <taxon>Asparagus</taxon>
    </lineage>
</organism>
<dbReference type="Gramene" id="ONK56009">
    <property type="protein sequence ID" value="ONK56009"/>
    <property type="gene ID" value="A4U43_C10F3200"/>
</dbReference>
<name>A0A5P1E0S5_ASPOF</name>
<dbReference type="EMBL" id="CM007390">
    <property type="protein sequence ID" value="ONK56009.1"/>
    <property type="molecule type" value="Genomic_DNA"/>
</dbReference>
<keyword evidence="2" id="KW-1185">Reference proteome</keyword>
<evidence type="ECO:0000313" key="2">
    <source>
        <dbReference type="Proteomes" id="UP000243459"/>
    </source>
</evidence>
<proteinExistence type="predicted"/>
<sequence>MKNQEPFTAGGGFGFMRIYDRGDEYTRRKRVNLPAYAIATGRIGGAAAAIWRRSCAEAASNLRPAVADVRGDASAVQDRRRGFRWNSQRRGFDATFEVRSALPA</sequence>
<dbReference type="Proteomes" id="UP000243459">
    <property type="component" value="Chromosome 10"/>
</dbReference>
<evidence type="ECO:0000313" key="1">
    <source>
        <dbReference type="EMBL" id="ONK56009.1"/>
    </source>
</evidence>
<reference evidence="2" key="1">
    <citation type="journal article" date="2017" name="Nat. Commun.">
        <title>The asparagus genome sheds light on the origin and evolution of a young Y chromosome.</title>
        <authorList>
            <person name="Harkess A."/>
            <person name="Zhou J."/>
            <person name="Xu C."/>
            <person name="Bowers J.E."/>
            <person name="Van der Hulst R."/>
            <person name="Ayyampalayam S."/>
            <person name="Mercati F."/>
            <person name="Riccardi P."/>
            <person name="McKain M.R."/>
            <person name="Kakrana A."/>
            <person name="Tang H."/>
            <person name="Ray J."/>
            <person name="Groenendijk J."/>
            <person name="Arikit S."/>
            <person name="Mathioni S.M."/>
            <person name="Nakano M."/>
            <person name="Shan H."/>
            <person name="Telgmann-Rauber A."/>
            <person name="Kanno A."/>
            <person name="Yue Z."/>
            <person name="Chen H."/>
            <person name="Li W."/>
            <person name="Chen Y."/>
            <person name="Xu X."/>
            <person name="Zhang Y."/>
            <person name="Luo S."/>
            <person name="Chen H."/>
            <person name="Gao J."/>
            <person name="Mao Z."/>
            <person name="Pires J.C."/>
            <person name="Luo M."/>
            <person name="Kudrna D."/>
            <person name="Wing R.A."/>
            <person name="Meyers B.C."/>
            <person name="Yi K."/>
            <person name="Kong H."/>
            <person name="Lavrijsen P."/>
            <person name="Sunseri F."/>
            <person name="Falavigna A."/>
            <person name="Ye Y."/>
            <person name="Leebens-Mack J.H."/>
            <person name="Chen G."/>
        </authorList>
    </citation>
    <scope>NUCLEOTIDE SEQUENCE [LARGE SCALE GENOMIC DNA]</scope>
    <source>
        <strain evidence="2">cv. DH0086</strain>
    </source>
</reference>
<accession>A0A5P1E0S5</accession>
<dbReference type="AlphaFoldDB" id="A0A5P1E0S5"/>